<feature type="binding site" evidence="3">
    <location>
        <begin position="370"/>
        <end position="374"/>
    </location>
    <ligand>
        <name>ATP</name>
        <dbReference type="ChEBI" id="CHEBI:30616"/>
    </ligand>
</feature>
<evidence type="ECO:0000256" key="1">
    <source>
        <dbReference type="ARBA" id="ARBA00022741"/>
    </source>
</evidence>
<organism evidence="5 6">
    <name type="scientific">Gloeobacter morelensis MG652769</name>
    <dbReference type="NCBI Taxonomy" id="2781736"/>
    <lineage>
        <taxon>Bacteria</taxon>
        <taxon>Bacillati</taxon>
        <taxon>Cyanobacteriota</taxon>
        <taxon>Cyanophyceae</taxon>
        <taxon>Gloeobacterales</taxon>
        <taxon>Gloeobacteraceae</taxon>
        <taxon>Gloeobacter</taxon>
        <taxon>Gloeobacter morelensis</taxon>
    </lineage>
</organism>
<dbReference type="InterPro" id="IPR029493">
    <property type="entry name" value="RecD2-like_HHH"/>
</dbReference>
<dbReference type="InterPro" id="IPR027785">
    <property type="entry name" value="UvrD-like_helicase_C"/>
</dbReference>
<evidence type="ECO:0000256" key="3">
    <source>
        <dbReference type="HAMAP-Rule" id="MF_01488"/>
    </source>
</evidence>
<dbReference type="InterPro" id="IPR041451">
    <property type="entry name" value="RecD2_SH13"/>
</dbReference>
<dbReference type="InterPro" id="IPR055446">
    <property type="entry name" value="RecD2_N_OB"/>
</dbReference>
<evidence type="ECO:0000313" key="6">
    <source>
        <dbReference type="Proteomes" id="UP001054846"/>
    </source>
</evidence>
<keyword evidence="3" id="KW-0413">Isomerase</keyword>
<dbReference type="SUPFAM" id="SSF52540">
    <property type="entry name" value="P-loop containing nucleoside triphosphate hydrolases"/>
    <property type="match status" value="2"/>
</dbReference>
<sequence length="745" mass="81933">MGLAMQRSIEEPASGQRDETLQGVVERVTFHNPQNGYTIARVAVRGLADLATVVGNFAQLQPGQTMQFWGCWKEHPQYGPQFLAHRHEETRPATIGGLEKYLGSGLIKGVGPVTARRIVSHFGLASLEIIEGDCSRLAEVPGVGAHRIRLIQAAWQEQKAIKEVMLFLQSHQVNTTHAVKIFKTYGDAAIEQVRTNPYQLAQDIWGIGFRTADQIAQNLGVAPDSDERLKAGLLYALITATEEGHCYLPLEEMLDQAVALLRLEEVAESVRPRLVEMARALVREGQIKAERPSGEAEAPVVCFQPSLWQCEVGLAQRLCERPPAPVDTGRVEAWLERYTRHHGLQLSAEQRQAVLLAAREPVTVLTGGPGTGKTLTTRAVAALWKAMGKKVLLASPTGRAAQRLAEVSGQEAKTIHRLLEFDPSTMGFKRCAENPLDAQAFVIDEASMIDVVLAYNLLKAVPAGAQVLLVGDQDQLPSVGPGNVLADLVRSPAIPTARLTQVFRQAAASRIITNAHRINAGQMPDLAGEGSDCLFIEAHEPAQVVEHIREFVVQELPRRGFRSLADAQVLCPMNRGLVGSNHLNTVLQEALNPLTPGAQQLDRGRRLFRVGDRVIQLRNNYDLGVFNGDLGTIAGIDFENQKLQVQFFERTVGYDFADLNELSLAYAISIHRSQGSEYPVAIIPVHTQHFPMLSRNLLYTGLTRARQLAVLVGTRKAIAIAVREVKAMQRYTRLSERLSPLRADE</sequence>
<dbReference type="CDD" id="cd17933">
    <property type="entry name" value="DEXSc_RecD-like"/>
    <property type="match status" value="1"/>
</dbReference>
<dbReference type="InterPro" id="IPR027417">
    <property type="entry name" value="P-loop_NTPase"/>
</dbReference>
<reference evidence="5 6" key="1">
    <citation type="journal article" date="2021" name="Genome Biol. Evol.">
        <title>Complete Genome Sequencing of a Novel Gloeobacter Species from a Waterfall Cave in Mexico.</title>
        <authorList>
            <person name="Saw J.H."/>
            <person name="Cardona T."/>
            <person name="Montejano G."/>
        </authorList>
    </citation>
    <scope>NUCLEOTIDE SEQUENCE [LARGE SCALE GENOMIC DNA]</scope>
    <source>
        <strain evidence="5">MG652769</strain>
    </source>
</reference>
<dbReference type="CDD" id="cd18809">
    <property type="entry name" value="SF1_C_RecD"/>
    <property type="match status" value="1"/>
</dbReference>
<protein>
    <recommendedName>
        <fullName evidence="3">ATP-dependent RecD2 DNA helicase</fullName>
        <ecNumber evidence="3">5.6.2.3</ecNumber>
    </recommendedName>
    <alternativeName>
        <fullName evidence="3">DNA 5'-3' helicase subunit RecD2</fullName>
    </alternativeName>
</protein>
<dbReference type="Pfam" id="PF23139">
    <property type="entry name" value="OB_YrrC"/>
    <property type="match status" value="1"/>
</dbReference>
<feature type="domain" description="AAA+ ATPase" evidence="4">
    <location>
        <begin position="359"/>
        <end position="474"/>
    </location>
</feature>
<keyword evidence="3" id="KW-0347">Helicase</keyword>
<dbReference type="PANTHER" id="PTHR43788">
    <property type="entry name" value="DNA2/NAM7 HELICASE FAMILY MEMBER"/>
    <property type="match status" value="1"/>
</dbReference>
<comment type="catalytic activity">
    <reaction evidence="3">
        <text>ATP + H2O = ADP + phosphate + H(+)</text>
        <dbReference type="Rhea" id="RHEA:13065"/>
        <dbReference type="ChEBI" id="CHEBI:15377"/>
        <dbReference type="ChEBI" id="CHEBI:15378"/>
        <dbReference type="ChEBI" id="CHEBI:30616"/>
        <dbReference type="ChEBI" id="CHEBI:43474"/>
        <dbReference type="ChEBI" id="CHEBI:456216"/>
        <dbReference type="EC" id="5.6.2.3"/>
    </reaction>
</comment>
<dbReference type="Pfam" id="PF13538">
    <property type="entry name" value="UvrD_C_2"/>
    <property type="match status" value="1"/>
</dbReference>
<keyword evidence="3" id="KW-0378">Hydrolase</keyword>
<dbReference type="Gene3D" id="1.10.150.20">
    <property type="entry name" value="5' to 3' exonuclease, C-terminal subdomain"/>
    <property type="match status" value="1"/>
</dbReference>
<keyword evidence="6" id="KW-1185">Reference proteome</keyword>
<dbReference type="EC" id="5.6.2.3" evidence="3"/>
<evidence type="ECO:0000256" key="2">
    <source>
        <dbReference type="ARBA" id="ARBA00022840"/>
    </source>
</evidence>
<dbReference type="Gene3D" id="2.30.30.940">
    <property type="match status" value="1"/>
</dbReference>
<dbReference type="Gene3D" id="3.40.50.300">
    <property type="entry name" value="P-loop containing nucleotide triphosphate hydrolases"/>
    <property type="match status" value="2"/>
</dbReference>
<dbReference type="HAMAP" id="MF_01488">
    <property type="entry name" value="RecD2"/>
    <property type="match status" value="1"/>
</dbReference>
<dbReference type="SMART" id="SM00382">
    <property type="entry name" value="AAA"/>
    <property type="match status" value="1"/>
</dbReference>
<dbReference type="Pfam" id="PF14520">
    <property type="entry name" value="HHH_5"/>
    <property type="match status" value="1"/>
</dbReference>
<dbReference type="Pfam" id="PF14490">
    <property type="entry name" value="HHH_RecD2"/>
    <property type="match status" value="1"/>
</dbReference>
<dbReference type="PANTHER" id="PTHR43788:SF6">
    <property type="entry name" value="DNA HELICASE B"/>
    <property type="match status" value="1"/>
</dbReference>
<keyword evidence="2 3" id="KW-0067">ATP-binding</keyword>
<gene>
    <name evidence="3" type="primary">recD2</name>
    <name evidence="5" type="ORF">ISF26_15780</name>
</gene>
<evidence type="ECO:0000313" key="5">
    <source>
        <dbReference type="EMBL" id="UFP93254.1"/>
    </source>
</evidence>
<comment type="similarity">
    <text evidence="3">Belongs to the RecD family. RecD2 subfamily.</text>
</comment>
<dbReference type="NCBIfam" id="TIGR01448">
    <property type="entry name" value="recD_rel"/>
    <property type="match status" value="1"/>
</dbReference>
<keyword evidence="3" id="KW-0238">DNA-binding</keyword>
<dbReference type="InterPro" id="IPR010994">
    <property type="entry name" value="RuvA_2-like"/>
</dbReference>
<proteinExistence type="inferred from homology"/>
<dbReference type="InterPro" id="IPR050534">
    <property type="entry name" value="Coronavir_polyprotein_1ab"/>
</dbReference>
<comment type="function">
    <text evidence="3">DNA-dependent ATPase and ATP-dependent 5'-3' DNA helicase. Has no activity on blunt DNA or DNA with 3'-overhangs, requires at least 10 bases of 5'-ssDNA for helicase activity.</text>
</comment>
<evidence type="ECO:0000259" key="4">
    <source>
        <dbReference type="SMART" id="SM00382"/>
    </source>
</evidence>
<dbReference type="Proteomes" id="UP001054846">
    <property type="component" value="Chromosome"/>
</dbReference>
<name>A0ABY3PHZ1_9CYAN</name>
<dbReference type="EMBL" id="CP063845">
    <property type="protein sequence ID" value="UFP93254.1"/>
    <property type="molecule type" value="Genomic_DNA"/>
</dbReference>
<dbReference type="InterPro" id="IPR003593">
    <property type="entry name" value="AAA+_ATPase"/>
</dbReference>
<keyword evidence="1 3" id="KW-0547">Nucleotide-binding</keyword>
<dbReference type="Pfam" id="PF13245">
    <property type="entry name" value="AAA_19"/>
    <property type="match status" value="1"/>
</dbReference>
<dbReference type="SUPFAM" id="SSF47781">
    <property type="entry name" value="RuvA domain 2-like"/>
    <property type="match status" value="1"/>
</dbReference>
<accession>A0ABY3PHZ1</accession>
<dbReference type="Pfam" id="PF18335">
    <property type="entry name" value="SH3_13"/>
    <property type="match status" value="1"/>
</dbReference>
<dbReference type="Gene3D" id="1.10.10.2220">
    <property type="match status" value="1"/>
</dbReference>
<dbReference type="InterPro" id="IPR006345">
    <property type="entry name" value="RecD2"/>
</dbReference>